<accession>A0A6A5WYR1</accession>
<feature type="domain" description="N-acetyltransferase" evidence="1">
    <location>
        <begin position="23"/>
        <end position="187"/>
    </location>
</feature>
<dbReference type="OrthoDB" id="4072826at2759"/>
<name>A0A6A5WYR1_9PLEO</name>
<dbReference type="InterPro" id="IPR016181">
    <property type="entry name" value="Acyl_CoA_acyltransferase"/>
</dbReference>
<dbReference type="Proteomes" id="UP000799779">
    <property type="component" value="Unassembled WGS sequence"/>
</dbReference>
<dbReference type="PANTHER" id="PTHR43792:SF1">
    <property type="entry name" value="N-ACETYLTRANSFERASE DOMAIN-CONTAINING PROTEIN"/>
    <property type="match status" value="1"/>
</dbReference>
<sequence length="224" mass="25213">MESLILTPRLKLTLIQSAEPHSEELSWLHELRSNKETTFWSIIRRSETIEDTLAAIKYFMPTASATSKEYRVVYAVHRDGSPTTDQGTQADYEFIGLVSFKLGGLLLPEHLVLPASAASSTLTIEIAYMFLPIAWGKGYATEAVTAALEACKRGGEFWAPYPKLYVRSVVNSENPASQRVMEKTGMVKKGVYEWEAAEGEESIFVGGMWRRRDSLWIYGQHLIE</sequence>
<evidence type="ECO:0000259" key="1">
    <source>
        <dbReference type="Pfam" id="PF13302"/>
    </source>
</evidence>
<keyword evidence="3" id="KW-1185">Reference proteome</keyword>
<evidence type="ECO:0000313" key="2">
    <source>
        <dbReference type="EMBL" id="KAF2005919.1"/>
    </source>
</evidence>
<evidence type="ECO:0000313" key="3">
    <source>
        <dbReference type="Proteomes" id="UP000799779"/>
    </source>
</evidence>
<dbReference type="InterPro" id="IPR051531">
    <property type="entry name" value="N-acetyltransferase"/>
</dbReference>
<proteinExistence type="predicted"/>
<dbReference type="PANTHER" id="PTHR43792">
    <property type="entry name" value="GNAT FAMILY, PUTATIVE (AFU_ORTHOLOGUE AFUA_3G00765)-RELATED-RELATED"/>
    <property type="match status" value="1"/>
</dbReference>
<dbReference type="SUPFAM" id="SSF55729">
    <property type="entry name" value="Acyl-CoA N-acyltransferases (Nat)"/>
    <property type="match status" value="1"/>
</dbReference>
<dbReference type="EMBL" id="ML977561">
    <property type="protein sequence ID" value="KAF2005919.1"/>
    <property type="molecule type" value="Genomic_DNA"/>
</dbReference>
<dbReference type="Gene3D" id="3.40.630.30">
    <property type="match status" value="1"/>
</dbReference>
<dbReference type="AlphaFoldDB" id="A0A6A5WYR1"/>
<dbReference type="GO" id="GO:0016747">
    <property type="term" value="F:acyltransferase activity, transferring groups other than amino-acyl groups"/>
    <property type="evidence" value="ECO:0007669"/>
    <property type="project" value="InterPro"/>
</dbReference>
<gene>
    <name evidence="2" type="ORF">P154DRAFT_542430</name>
</gene>
<protein>
    <recommendedName>
        <fullName evidence="1">N-acetyltransferase domain-containing protein</fullName>
    </recommendedName>
</protein>
<reference evidence="2" key="1">
    <citation type="journal article" date="2020" name="Stud. Mycol.">
        <title>101 Dothideomycetes genomes: a test case for predicting lifestyles and emergence of pathogens.</title>
        <authorList>
            <person name="Haridas S."/>
            <person name="Albert R."/>
            <person name="Binder M."/>
            <person name="Bloem J."/>
            <person name="Labutti K."/>
            <person name="Salamov A."/>
            <person name="Andreopoulos B."/>
            <person name="Baker S."/>
            <person name="Barry K."/>
            <person name="Bills G."/>
            <person name="Bluhm B."/>
            <person name="Cannon C."/>
            <person name="Castanera R."/>
            <person name="Culley D."/>
            <person name="Daum C."/>
            <person name="Ezra D."/>
            <person name="Gonzalez J."/>
            <person name="Henrissat B."/>
            <person name="Kuo A."/>
            <person name="Liang C."/>
            <person name="Lipzen A."/>
            <person name="Lutzoni F."/>
            <person name="Magnuson J."/>
            <person name="Mondo S."/>
            <person name="Nolan M."/>
            <person name="Ohm R."/>
            <person name="Pangilinan J."/>
            <person name="Park H.-J."/>
            <person name="Ramirez L."/>
            <person name="Alfaro M."/>
            <person name="Sun H."/>
            <person name="Tritt A."/>
            <person name="Yoshinaga Y."/>
            <person name="Zwiers L.-H."/>
            <person name="Turgeon B."/>
            <person name="Goodwin S."/>
            <person name="Spatafora J."/>
            <person name="Crous P."/>
            <person name="Grigoriev I."/>
        </authorList>
    </citation>
    <scope>NUCLEOTIDE SEQUENCE</scope>
    <source>
        <strain evidence="2">CBS 123094</strain>
    </source>
</reference>
<dbReference type="Pfam" id="PF13302">
    <property type="entry name" value="Acetyltransf_3"/>
    <property type="match status" value="1"/>
</dbReference>
<dbReference type="InterPro" id="IPR000182">
    <property type="entry name" value="GNAT_dom"/>
</dbReference>
<organism evidence="2 3">
    <name type="scientific">Amniculicola lignicola CBS 123094</name>
    <dbReference type="NCBI Taxonomy" id="1392246"/>
    <lineage>
        <taxon>Eukaryota</taxon>
        <taxon>Fungi</taxon>
        <taxon>Dikarya</taxon>
        <taxon>Ascomycota</taxon>
        <taxon>Pezizomycotina</taxon>
        <taxon>Dothideomycetes</taxon>
        <taxon>Pleosporomycetidae</taxon>
        <taxon>Pleosporales</taxon>
        <taxon>Amniculicolaceae</taxon>
        <taxon>Amniculicola</taxon>
    </lineage>
</organism>